<dbReference type="SUPFAM" id="SSF50494">
    <property type="entry name" value="Trypsin-like serine proteases"/>
    <property type="match status" value="1"/>
</dbReference>
<evidence type="ECO:0000256" key="6">
    <source>
        <dbReference type="ARBA" id="ARBA00023180"/>
    </source>
</evidence>
<dbReference type="Gene3D" id="2.40.10.10">
    <property type="entry name" value="Trypsin-like serine proteases"/>
    <property type="match status" value="2"/>
</dbReference>
<dbReference type="PROSITE" id="PS00135">
    <property type="entry name" value="TRYPSIN_SER"/>
    <property type="match status" value="1"/>
</dbReference>
<comment type="similarity">
    <text evidence="7">Belongs to the peptidase S1 family. CLIP subfamily.</text>
</comment>
<evidence type="ECO:0000256" key="3">
    <source>
        <dbReference type="ARBA" id="ARBA00022801"/>
    </source>
</evidence>
<organism evidence="10 11">
    <name type="scientific">Canis lupus familiaris</name>
    <name type="common">Dog</name>
    <name type="synonym">Canis familiaris</name>
    <dbReference type="NCBI Taxonomy" id="9615"/>
    <lineage>
        <taxon>Eukaryota</taxon>
        <taxon>Metazoa</taxon>
        <taxon>Chordata</taxon>
        <taxon>Craniata</taxon>
        <taxon>Vertebrata</taxon>
        <taxon>Euteleostomi</taxon>
        <taxon>Mammalia</taxon>
        <taxon>Eutheria</taxon>
        <taxon>Laurasiatheria</taxon>
        <taxon>Carnivora</taxon>
        <taxon>Caniformia</taxon>
        <taxon>Canidae</taxon>
        <taxon>Canis</taxon>
    </lineage>
</organism>
<dbReference type="PANTHER" id="PTHR24253">
    <property type="entry name" value="TRANSMEMBRANE PROTEASE SERINE"/>
    <property type="match status" value="1"/>
</dbReference>
<dbReference type="GO" id="GO:0006508">
    <property type="term" value="P:proteolysis"/>
    <property type="evidence" value="ECO:0007669"/>
    <property type="project" value="UniProtKB-KW"/>
</dbReference>
<dbReference type="AlphaFoldDB" id="A0A8C0RAQ1"/>
<evidence type="ECO:0000256" key="1">
    <source>
        <dbReference type="ARBA" id="ARBA00022670"/>
    </source>
</evidence>
<evidence type="ECO:0000313" key="11">
    <source>
        <dbReference type="Proteomes" id="UP000694429"/>
    </source>
</evidence>
<reference evidence="10" key="2">
    <citation type="submission" date="2025-08" db="UniProtKB">
        <authorList>
            <consortium name="Ensembl"/>
        </authorList>
    </citation>
    <scope>IDENTIFICATION</scope>
</reference>
<evidence type="ECO:0000259" key="9">
    <source>
        <dbReference type="PROSITE" id="PS50240"/>
    </source>
</evidence>
<dbReference type="InterPro" id="IPR033116">
    <property type="entry name" value="TRYPSIN_SER"/>
</dbReference>
<evidence type="ECO:0000256" key="2">
    <source>
        <dbReference type="ARBA" id="ARBA00022729"/>
    </source>
</evidence>
<evidence type="ECO:0000256" key="7">
    <source>
        <dbReference type="ARBA" id="ARBA00024195"/>
    </source>
</evidence>
<dbReference type="PANTHER" id="PTHR24253:SF144">
    <property type="entry name" value="CHYMOTRYPSIN-LIKE PROTEASE CTRL-1-RELATED"/>
    <property type="match status" value="1"/>
</dbReference>
<keyword evidence="3" id="KW-0378">Hydrolase</keyword>
<dbReference type="InterPro" id="IPR043504">
    <property type="entry name" value="Peptidase_S1_PA_chymotrypsin"/>
</dbReference>
<dbReference type="Ensembl" id="ENSCAFT00030003663.1">
    <property type="protein sequence ID" value="ENSCAFP00030003246.1"/>
    <property type="gene ID" value="ENSCAFG00030001969.1"/>
</dbReference>
<sequence>EVVAGAHHGAGRVCRARGAQRGPPITGPWTPPAVCGRPRMTGRIVSGQDAQLGQWPWQVSLRENGEHVCGALPPPFTLKEVNVPLIDTQTCDAYYQENSNNPSQEPIIFEDMLCAGFESGQKDACGGDSGGPLVCDVGVWTQAGIVSWGYDCGLPKRPGVYINVSVYTTWITSQIQSSAQGLARAQSHGSPVPRFSGWHSNTLGARQGWQ</sequence>
<evidence type="ECO:0000256" key="8">
    <source>
        <dbReference type="SAM" id="MobiDB-lite"/>
    </source>
</evidence>
<dbReference type="Proteomes" id="UP000694429">
    <property type="component" value="Chromosome 6"/>
</dbReference>
<reference evidence="10" key="1">
    <citation type="submission" date="2019-03" db="EMBL/GenBank/DDBJ databases">
        <authorList>
            <person name="Warren W.C."/>
            <person name="Johnson G.S."/>
        </authorList>
    </citation>
    <scope>NUCLEOTIDE SEQUENCE [LARGE SCALE GENOMIC DNA]</scope>
    <source>
        <strain evidence="10">Basenji</strain>
    </source>
</reference>
<keyword evidence="2" id="KW-0732">Signal</keyword>
<proteinExistence type="inferred from homology"/>
<dbReference type="CDD" id="cd00190">
    <property type="entry name" value="Tryp_SPc"/>
    <property type="match status" value="1"/>
</dbReference>
<protein>
    <recommendedName>
        <fullName evidence="9">Peptidase S1 domain-containing protein</fullName>
    </recommendedName>
</protein>
<keyword evidence="4" id="KW-0720">Serine protease</keyword>
<feature type="compositionally biased region" description="Polar residues" evidence="8">
    <location>
        <begin position="198"/>
        <end position="210"/>
    </location>
</feature>
<evidence type="ECO:0000313" key="10">
    <source>
        <dbReference type="Ensembl" id="ENSCAFP00030003246.1"/>
    </source>
</evidence>
<name>A0A8C0RAQ1_CANLF</name>
<dbReference type="GO" id="GO:0004252">
    <property type="term" value="F:serine-type endopeptidase activity"/>
    <property type="evidence" value="ECO:0007669"/>
    <property type="project" value="InterPro"/>
</dbReference>
<evidence type="ECO:0000256" key="5">
    <source>
        <dbReference type="ARBA" id="ARBA00023157"/>
    </source>
</evidence>
<feature type="region of interest" description="Disordered" evidence="8">
    <location>
        <begin position="186"/>
        <end position="210"/>
    </location>
</feature>
<accession>A0A8C0RAQ1</accession>
<keyword evidence="5" id="KW-1015">Disulfide bond</keyword>
<keyword evidence="1" id="KW-0645">Protease</keyword>
<dbReference type="InterPro" id="IPR001254">
    <property type="entry name" value="Trypsin_dom"/>
</dbReference>
<dbReference type="Pfam" id="PF00089">
    <property type="entry name" value="Trypsin"/>
    <property type="match status" value="1"/>
</dbReference>
<keyword evidence="6" id="KW-0325">Glycoprotein</keyword>
<feature type="domain" description="Peptidase S1" evidence="9">
    <location>
        <begin position="24"/>
        <end position="176"/>
    </location>
</feature>
<evidence type="ECO:0000256" key="4">
    <source>
        <dbReference type="ARBA" id="ARBA00022825"/>
    </source>
</evidence>
<dbReference type="InterPro" id="IPR009003">
    <property type="entry name" value="Peptidase_S1_PA"/>
</dbReference>
<dbReference type="PROSITE" id="PS50240">
    <property type="entry name" value="TRYPSIN_DOM"/>
    <property type="match status" value="1"/>
</dbReference>
<dbReference type="SMART" id="SM00020">
    <property type="entry name" value="Tryp_SPc"/>
    <property type="match status" value="1"/>
</dbReference>
<dbReference type="FunFam" id="2.40.10.10:FF:000002">
    <property type="entry name" value="Transmembrane protease serine"/>
    <property type="match status" value="1"/>
</dbReference>